<dbReference type="Gene3D" id="1.20.140.10">
    <property type="entry name" value="Butyryl-CoA Dehydrogenase, subunit A, domain 3"/>
    <property type="match status" value="1"/>
</dbReference>
<dbReference type="PANTHER" id="PTHR36117:SF3">
    <property type="entry name" value="4-HYDROXYPHENYLACETATE 3-MONOOXYGENASE-RELATED"/>
    <property type="match status" value="1"/>
</dbReference>
<evidence type="ECO:0000313" key="8">
    <source>
        <dbReference type="Proteomes" id="UP000037020"/>
    </source>
</evidence>
<dbReference type="Gene3D" id="2.40.110.10">
    <property type="entry name" value="Butyryl-CoA Dehydrogenase, subunit A, domain 2"/>
    <property type="match status" value="1"/>
</dbReference>
<organism evidence="7 8">
    <name type="scientific">Streptomyces varsoviensis</name>
    <dbReference type="NCBI Taxonomy" id="67373"/>
    <lineage>
        <taxon>Bacteria</taxon>
        <taxon>Bacillati</taxon>
        <taxon>Actinomycetota</taxon>
        <taxon>Actinomycetes</taxon>
        <taxon>Kitasatosporales</taxon>
        <taxon>Streptomycetaceae</taxon>
        <taxon>Streptomyces</taxon>
    </lineage>
</organism>
<evidence type="ECO:0000256" key="4">
    <source>
        <dbReference type="SAM" id="MobiDB-lite"/>
    </source>
</evidence>
<evidence type="ECO:0000256" key="1">
    <source>
        <dbReference type="ARBA" id="ARBA00022630"/>
    </source>
</evidence>
<dbReference type="SUPFAM" id="SSF47203">
    <property type="entry name" value="Acyl-CoA dehydrogenase C-terminal domain-like"/>
    <property type="match status" value="1"/>
</dbReference>
<dbReference type="EMBL" id="LGUT01001385">
    <property type="protein sequence ID" value="KOG89037.1"/>
    <property type="molecule type" value="Genomic_DNA"/>
</dbReference>
<gene>
    <name evidence="7" type="ORF">ADK38_16450</name>
</gene>
<evidence type="ECO:0000256" key="2">
    <source>
        <dbReference type="ARBA" id="ARBA00022827"/>
    </source>
</evidence>
<reference evidence="7 8" key="1">
    <citation type="submission" date="2015-07" db="EMBL/GenBank/DDBJ databases">
        <authorList>
            <person name="Ju K.-S."/>
            <person name="Doroghazi J.R."/>
            <person name="Metcalf W.W."/>
        </authorList>
    </citation>
    <scope>NUCLEOTIDE SEQUENCE [LARGE SCALE GENOMIC DNA]</scope>
    <source>
        <strain evidence="7 8">NRRL B-3589</strain>
    </source>
</reference>
<dbReference type="Pfam" id="PF03241">
    <property type="entry name" value="HpaB"/>
    <property type="match status" value="1"/>
</dbReference>
<feature type="domain" description="HpaB/PvcC/4-BUDH C-terminal" evidence="5">
    <location>
        <begin position="258"/>
        <end position="457"/>
    </location>
</feature>
<evidence type="ECO:0000259" key="5">
    <source>
        <dbReference type="Pfam" id="PF03241"/>
    </source>
</evidence>
<name>A0ABR5J6R2_9ACTN</name>
<protein>
    <submittedName>
        <fullName evidence="7">4-hydroxyphenylacetate 3-monooxygenase</fullName>
    </submittedName>
</protein>
<dbReference type="PIRSF" id="PIRSF000331">
    <property type="entry name" value="HpaA_HpaB"/>
    <property type="match status" value="1"/>
</dbReference>
<dbReference type="InterPro" id="IPR004925">
    <property type="entry name" value="HpaB/PvcC/4-BUDH"/>
</dbReference>
<dbReference type="SUPFAM" id="SSF56645">
    <property type="entry name" value="Acyl-CoA dehydrogenase NM domain-like"/>
    <property type="match status" value="1"/>
</dbReference>
<proteinExistence type="predicted"/>
<dbReference type="InterPro" id="IPR024674">
    <property type="entry name" value="HpaB/PvcC/4-BUDH_N"/>
</dbReference>
<feature type="region of interest" description="Disordered" evidence="4">
    <location>
        <begin position="458"/>
        <end position="477"/>
    </location>
</feature>
<dbReference type="PANTHER" id="PTHR36117">
    <property type="entry name" value="4-HYDROXYPHENYLACETATE 3-MONOOXYGENASE-RELATED"/>
    <property type="match status" value="1"/>
</dbReference>
<evidence type="ECO:0000259" key="6">
    <source>
        <dbReference type="Pfam" id="PF11794"/>
    </source>
</evidence>
<dbReference type="Pfam" id="PF11794">
    <property type="entry name" value="HpaB_N"/>
    <property type="match status" value="1"/>
</dbReference>
<keyword evidence="2" id="KW-0274">FAD</keyword>
<dbReference type="InterPro" id="IPR046373">
    <property type="entry name" value="Acyl-CoA_Oxase/DH_mid-dom_sf"/>
</dbReference>
<dbReference type="InterPro" id="IPR036250">
    <property type="entry name" value="AcylCo_DH-like_C"/>
</dbReference>
<keyword evidence="1" id="KW-0285">Flavoprotein</keyword>
<evidence type="ECO:0000256" key="3">
    <source>
        <dbReference type="ARBA" id="ARBA00023002"/>
    </source>
</evidence>
<comment type="caution">
    <text evidence="7">The sequence shown here is derived from an EMBL/GenBank/DDBJ whole genome shotgun (WGS) entry which is preliminary data.</text>
</comment>
<keyword evidence="3" id="KW-0560">Oxidoreductase</keyword>
<accession>A0ABR5J6R2</accession>
<dbReference type="InterPro" id="IPR009100">
    <property type="entry name" value="AcylCoA_DH/oxidase_NM_dom_sf"/>
</dbReference>
<evidence type="ECO:0000313" key="7">
    <source>
        <dbReference type="EMBL" id="KOG89037.1"/>
    </source>
</evidence>
<sequence>MWLGGKRVDDVLAEPVLASAAHTVARLYDQQHDPVLRDVLTYENGGERYPMSLAVPRDARTLRRRGAAFRTTAEATFGLVGRSPDFVNAVVTAFASASGFFDRADPRFGRNVAAFHTACLASDRFLSHAAINPPLSRARSSSEQDDPYVHLRIVRETSEGIVVRGAKLIGTLVPVADEIVVFPLPKYHPGDEAYTVAFAVPVATPGLRIVCREPLVTDPDRLVSTPLAPFEEIDATCVFDDVLVPWDRVFFHGDVDAANRMYDVTTARHHTGQHGIVRGAVKAELLTGIAVALAEMSGTNSFLHVQEMLGEVLGSLELAKAGILAAEADAEMSEWATLTPAIAPVLALRYHFPRMTSRMIEVIQLLGGGSLLSTPSEEDLNSELWPAIERFFRGADGVPAEHRVRLLKLAWDATGSAFGQRQMQYERYHSGDPVRLAAAQYFGYRTTPLLETVDRALRPAPRGTGTAPGATPQEAHS</sequence>
<dbReference type="Proteomes" id="UP000037020">
    <property type="component" value="Unassembled WGS sequence"/>
</dbReference>
<feature type="domain" description="HpaB/PvcC/4-BUDH N-terminal" evidence="6">
    <location>
        <begin position="2"/>
        <end position="250"/>
    </location>
</feature>
<dbReference type="InterPro" id="IPR024719">
    <property type="entry name" value="HpaB/PvcC/4-BUDH_C"/>
</dbReference>
<dbReference type="Gene3D" id="1.10.3140.10">
    <property type="entry name" value="4-hydroxybutyryl-coa dehydratase, domain 1"/>
    <property type="match status" value="1"/>
</dbReference>
<keyword evidence="8" id="KW-1185">Reference proteome</keyword>